<name>A0ABN4V2S3_9BACT</name>
<organism evidence="2 3">
    <name type="scientific">Thermosipho melanesiensis</name>
    <dbReference type="NCBI Taxonomy" id="46541"/>
    <lineage>
        <taxon>Bacteria</taxon>
        <taxon>Thermotogati</taxon>
        <taxon>Thermotogota</taxon>
        <taxon>Thermotogae</taxon>
        <taxon>Thermotogales</taxon>
        <taxon>Fervidobacteriaceae</taxon>
        <taxon>Thermosipho</taxon>
    </lineage>
</organism>
<proteinExistence type="predicted"/>
<accession>A0ABN4V2S3</accession>
<evidence type="ECO:0000256" key="1">
    <source>
        <dbReference type="SAM" id="Phobius"/>
    </source>
</evidence>
<evidence type="ECO:0000313" key="3">
    <source>
        <dbReference type="Proteomes" id="UP000185490"/>
    </source>
</evidence>
<protein>
    <recommendedName>
        <fullName evidence="4">HTH cro/C1-type domain-containing protein</fullName>
    </recommendedName>
</protein>
<keyword evidence="1" id="KW-0812">Transmembrane</keyword>
<dbReference type="RefSeq" id="WP_012057367.1">
    <property type="nucleotide sequence ID" value="NZ_CP007389.1"/>
</dbReference>
<gene>
    <name evidence="2" type="ORF">BW47_06160</name>
</gene>
<keyword evidence="1" id="KW-0472">Membrane</keyword>
<feature type="transmembrane region" description="Helical" evidence="1">
    <location>
        <begin position="89"/>
        <end position="110"/>
    </location>
</feature>
<dbReference type="Proteomes" id="UP000185490">
    <property type="component" value="Chromosome"/>
</dbReference>
<dbReference type="EMBL" id="CP007389">
    <property type="protein sequence ID" value="APT74102.1"/>
    <property type="molecule type" value="Genomic_DNA"/>
</dbReference>
<keyword evidence="3" id="KW-1185">Reference proteome</keyword>
<sequence>MDGWKEISYILKKVIGTYQLSLFDISKKLEIDFRRLQKYFEGSFYFDEMVVREDLRKIKRFFNISEDILTYYELGKSKRESNTKIKKGYSIYFLLFISFILFYFSLKLFVSTYKAPLAILRAQSGLIALNGKEGYEFKLDEGEYIVKGKALLFKINNEIKKIDMDRFKVVVEWGK</sequence>
<evidence type="ECO:0008006" key="4">
    <source>
        <dbReference type="Google" id="ProtNLM"/>
    </source>
</evidence>
<keyword evidence="1" id="KW-1133">Transmembrane helix</keyword>
<evidence type="ECO:0000313" key="2">
    <source>
        <dbReference type="EMBL" id="APT74102.1"/>
    </source>
</evidence>
<reference evidence="2 3" key="1">
    <citation type="submission" date="2014-02" db="EMBL/GenBank/DDBJ databases">
        <title>Diversity of Thermotogales isolates from hydrothermal vents.</title>
        <authorList>
            <person name="Haverkamp T.H.A."/>
            <person name="Lossouarn J."/>
            <person name="Geslin C."/>
            <person name="Nesbo C.L."/>
        </authorList>
    </citation>
    <scope>NUCLEOTIDE SEQUENCE [LARGE SCALE GENOMIC DNA]</scope>
    <source>
        <strain evidence="2 3">431</strain>
    </source>
</reference>